<dbReference type="PROSITE" id="PS51664">
    <property type="entry name" value="YCAO"/>
    <property type="match status" value="1"/>
</dbReference>
<dbReference type="Gene3D" id="3.30.160.660">
    <property type="match status" value="1"/>
</dbReference>
<protein>
    <submittedName>
        <fullName evidence="2">Cyclodehydratase</fullName>
    </submittedName>
    <submittedName>
        <fullName evidence="3">Ribosomal protein S12 methylthiotransferase accessory factor</fullName>
    </submittedName>
</protein>
<organism evidence="3 4">
    <name type="scientific">Pseudoduganella flava</name>
    <dbReference type="NCBI Taxonomy" id="871742"/>
    <lineage>
        <taxon>Bacteria</taxon>
        <taxon>Pseudomonadati</taxon>
        <taxon>Pseudomonadota</taxon>
        <taxon>Betaproteobacteria</taxon>
        <taxon>Burkholderiales</taxon>
        <taxon>Oxalobacteraceae</taxon>
        <taxon>Telluria group</taxon>
        <taxon>Pseudoduganella</taxon>
    </lineage>
</organism>
<evidence type="ECO:0000313" key="3">
    <source>
        <dbReference type="EMBL" id="TWI45807.1"/>
    </source>
</evidence>
<dbReference type="Proteomes" id="UP000315112">
    <property type="component" value="Unassembled WGS sequence"/>
</dbReference>
<dbReference type="Proteomes" id="UP000437862">
    <property type="component" value="Chromosome"/>
</dbReference>
<dbReference type="GO" id="GO:0016740">
    <property type="term" value="F:transferase activity"/>
    <property type="evidence" value="ECO:0007669"/>
    <property type="project" value="UniProtKB-KW"/>
</dbReference>
<dbReference type="NCBIfam" id="TIGR03604">
    <property type="entry name" value="TOMM_cyclo_SagD"/>
    <property type="match status" value="1"/>
</dbReference>
<evidence type="ECO:0000313" key="4">
    <source>
        <dbReference type="Proteomes" id="UP000315112"/>
    </source>
</evidence>
<keyword evidence="3" id="KW-0808">Transferase</keyword>
<keyword evidence="3" id="KW-0687">Ribonucleoprotein</keyword>
<keyword evidence="3" id="KW-0689">Ribosomal protein</keyword>
<dbReference type="EMBL" id="CP046904">
    <property type="protein sequence ID" value="QGZ40732.1"/>
    <property type="molecule type" value="Genomic_DNA"/>
</dbReference>
<dbReference type="Gene3D" id="3.30.40.250">
    <property type="match status" value="1"/>
</dbReference>
<reference evidence="3" key="2">
    <citation type="submission" date="2019-07" db="EMBL/GenBank/DDBJ databases">
        <authorList>
            <person name="Whitman W."/>
            <person name="Huntemann M."/>
            <person name="Clum A."/>
            <person name="Pillay M."/>
            <person name="Palaniappan K."/>
            <person name="Varghese N."/>
            <person name="Mikhailova N."/>
            <person name="Stamatis D."/>
            <person name="Reddy T."/>
            <person name="Daum C."/>
            <person name="Shapiro N."/>
            <person name="Ivanova N."/>
            <person name="Kyrpides N."/>
            <person name="Woyke T."/>
        </authorList>
    </citation>
    <scope>NUCLEOTIDE SEQUENCE</scope>
    <source>
        <strain evidence="3">CGMCC 1.10685</strain>
    </source>
</reference>
<name>A0A562PN08_9BURK</name>
<evidence type="ECO:0000259" key="1">
    <source>
        <dbReference type="PROSITE" id="PS51664"/>
    </source>
</evidence>
<proteinExistence type="predicted"/>
<dbReference type="Gene3D" id="3.30.1330.230">
    <property type="match status" value="1"/>
</dbReference>
<dbReference type="OrthoDB" id="2379922at2"/>
<dbReference type="GO" id="GO:0005840">
    <property type="term" value="C:ribosome"/>
    <property type="evidence" value="ECO:0007669"/>
    <property type="project" value="UniProtKB-KW"/>
</dbReference>
<sequence>MMTQPTHAPAGGRAGNVFIFSAHDGVRSRLADAAGGQGAAVHAWSDADDRAAFAQMHGAAARGVGIVAVERYLLFFPVGGGVQACARCLRQARLAQKIPHELAAHRRGSQIDECAPAHLSPFALDLVPALMAFVIERADSGIALDLVALTTVPFGLHGQRSCELCNPPPAADTQAAPRLEHRYKRHAGAYRCRQLGDFAIDVGRYIHPVNGMLGKQLLQNRELPFYALSNGRFFESELAREAPIDWFGTAQTYRDSAVVGIIEGLERHAGLLARDRAPAVRASYAQIAGETLHPASLGLYEDHIYDSDPSLRRFTPETEFTWVRGHSIARGGPVLVPSDFVYYGGRQMIYGNSSGCATGSCVEEALLFGLLETIERDAFMLHWLARLAPRHIALDTVEDLECRTIIARLTAAGAQLHLLDARLDLPIPVVLAVIVREPGQYGTFSIAAGASFDPGEAIRRALGEVAVHFHGFEERSRRAAAERWGDGGPDFASVTGLEDHALLYGQPQVLHHALFLVENGEERSFGDTYAAWNAVRPRSLSLLDDLEFFFAALREAGHGDVVWVDQSSPEQMRVGLRTVRAIVPGMLPIDFGHGRCRAATLPRLYELPQRLGLRADRLQPADLHRAPHPFP</sequence>
<dbReference type="InterPro" id="IPR003776">
    <property type="entry name" value="YcaO-like_dom"/>
</dbReference>
<dbReference type="Pfam" id="PF02624">
    <property type="entry name" value="YcaO"/>
    <property type="match status" value="1"/>
</dbReference>
<dbReference type="PANTHER" id="PTHR37809">
    <property type="entry name" value="RIBOSOMAL PROTEIN S12 METHYLTHIOTRANSFERASE ACCESSORY FACTOR YCAO"/>
    <property type="match status" value="1"/>
</dbReference>
<reference evidence="3 4" key="1">
    <citation type="journal article" date="2015" name="Stand. Genomic Sci.">
        <title>Genomic Encyclopedia of Bacterial and Archaeal Type Strains, Phase III: the genomes of soil and plant-associated and newly described type strains.</title>
        <authorList>
            <person name="Whitman W.B."/>
            <person name="Woyke T."/>
            <person name="Klenk H.P."/>
            <person name="Zhou Y."/>
            <person name="Lilburn T.G."/>
            <person name="Beck B.J."/>
            <person name="De Vos P."/>
            <person name="Vandamme P."/>
            <person name="Eisen J.A."/>
            <person name="Garrity G."/>
            <person name="Hugenholtz P."/>
            <person name="Kyrpides N.C."/>
        </authorList>
    </citation>
    <scope>NUCLEOTIDE SEQUENCE [LARGE SCALE GENOMIC DNA]</scope>
    <source>
        <strain evidence="3 4">CGMCC 1.10685</strain>
    </source>
</reference>
<dbReference type="InterPro" id="IPR027624">
    <property type="entry name" value="TOMM_cyclo_SagD"/>
</dbReference>
<dbReference type="PANTHER" id="PTHR37809:SF1">
    <property type="entry name" value="RIBOSOMAL PROTEIN S12 METHYLTHIOTRANSFERASE ACCESSORY FACTOR YCAO"/>
    <property type="match status" value="1"/>
</dbReference>
<keyword evidence="5" id="KW-1185">Reference proteome</keyword>
<dbReference type="AlphaFoldDB" id="A0A562PN08"/>
<evidence type="ECO:0000313" key="5">
    <source>
        <dbReference type="Proteomes" id="UP000437862"/>
    </source>
</evidence>
<accession>A0A562PN08</accession>
<dbReference type="EMBL" id="VLKW01000006">
    <property type="protein sequence ID" value="TWI45807.1"/>
    <property type="molecule type" value="Genomic_DNA"/>
</dbReference>
<evidence type="ECO:0000313" key="2">
    <source>
        <dbReference type="EMBL" id="QGZ40732.1"/>
    </source>
</evidence>
<reference evidence="2 5" key="3">
    <citation type="submission" date="2019-12" db="EMBL/GenBank/DDBJ databases">
        <title>Draft Genome Sequences of Six Type Strains of the Genus Massilia.</title>
        <authorList>
            <person name="Miess H."/>
            <person name="Frediansyah A."/>
            <person name="Goeker M."/>
            <person name="Gross H."/>
        </authorList>
    </citation>
    <scope>NUCLEOTIDE SEQUENCE [LARGE SCALE GENOMIC DNA]</scope>
    <source>
        <strain evidence="2 5">DSM 26639</strain>
    </source>
</reference>
<feature type="domain" description="YcaO" evidence="1">
    <location>
        <begin position="248"/>
        <end position="631"/>
    </location>
</feature>
<gene>
    <name evidence="2" type="ORF">GO485_17775</name>
    <name evidence="3" type="ORF">IP92_03234</name>
</gene>
<dbReference type="RefSeq" id="WP_145876780.1">
    <property type="nucleotide sequence ID" value="NZ_CP046904.1"/>
</dbReference>